<keyword evidence="3" id="KW-1185">Reference proteome</keyword>
<dbReference type="eggNOG" id="COG0847">
    <property type="taxonomic scope" value="Bacteria"/>
</dbReference>
<gene>
    <name evidence="2" type="ORF">UO65_2987</name>
</gene>
<protein>
    <submittedName>
        <fullName evidence="2">CRISPR-associated protein, Cas2</fullName>
    </submittedName>
</protein>
<dbReference type="CDD" id="cd09755">
    <property type="entry name" value="Cas2_I-E"/>
    <property type="match status" value="1"/>
</dbReference>
<dbReference type="Pfam" id="PF09707">
    <property type="entry name" value="Cas_Cas2CT1978"/>
    <property type="match status" value="1"/>
</dbReference>
<dbReference type="InterPro" id="IPR010152">
    <property type="entry name" value="CRISPR-assoc_prot_Cas2_sub"/>
</dbReference>
<sequence>MTVIVVAACPIGLRGHLTRWLLEISPGVFVGRISARVRGLMWERVVEMVKTGRAIMVHQADNEQGLAFTVHASEWVPVDFEGVTLMLRPSAVGEGAGTGEKKGWSTAGRRRRYGQR</sequence>
<evidence type="ECO:0000256" key="1">
    <source>
        <dbReference type="SAM" id="MobiDB-lite"/>
    </source>
</evidence>
<name>W7J6D2_9PSEU</name>
<dbReference type="STRING" id="909613.UO65_2987"/>
<comment type="caution">
    <text evidence="2">The sequence shown here is derived from an EMBL/GenBank/DDBJ whole genome shotgun (WGS) entry which is preliminary data.</text>
</comment>
<dbReference type="EMBL" id="AYXG01000103">
    <property type="protein sequence ID" value="EWC61629.1"/>
    <property type="molecule type" value="Genomic_DNA"/>
</dbReference>
<feature type="region of interest" description="Disordered" evidence="1">
    <location>
        <begin position="91"/>
        <end position="116"/>
    </location>
</feature>
<dbReference type="Proteomes" id="UP000019277">
    <property type="component" value="Unassembled WGS sequence"/>
</dbReference>
<dbReference type="OrthoDB" id="8527479at2"/>
<evidence type="ECO:0000313" key="2">
    <source>
        <dbReference type="EMBL" id="EWC61629.1"/>
    </source>
</evidence>
<dbReference type="PATRIC" id="fig|909613.9.peg.2988"/>
<dbReference type="NCBIfam" id="TIGR01873">
    <property type="entry name" value="cas_CT1978"/>
    <property type="match status" value="1"/>
</dbReference>
<reference evidence="2 3" key="1">
    <citation type="journal article" date="2014" name="Genome Announc.">
        <title>Draft Genome Sequence of the Antitrypanosomally Active Sponge-Associated Bacterium Actinokineospora sp. Strain EG49.</title>
        <authorList>
            <person name="Harjes J."/>
            <person name="Ryu T."/>
            <person name="Abdelmohsen U.R."/>
            <person name="Moitinho-Silva L."/>
            <person name="Horn H."/>
            <person name="Ravasi T."/>
            <person name="Hentschel U."/>
        </authorList>
    </citation>
    <scope>NUCLEOTIDE SEQUENCE [LARGE SCALE GENOMIC DNA]</scope>
    <source>
        <strain evidence="2 3">EG49</strain>
    </source>
</reference>
<evidence type="ECO:0000313" key="3">
    <source>
        <dbReference type="Proteomes" id="UP000019277"/>
    </source>
</evidence>
<proteinExistence type="predicted"/>
<dbReference type="RefSeq" id="WP_035282894.1">
    <property type="nucleotide sequence ID" value="NZ_AYXG01000103.1"/>
</dbReference>
<dbReference type="Gene3D" id="3.30.70.240">
    <property type="match status" value="1"/>
</dbReference>
<dbReference type="AlphaFoldDB" id="W7J6D2"/>
<accession>W7J6D2</accession>
<organism evidence="2 3">
    <name type="scientific">Actinokineospora spheciospongiae</name>
    <dbReference type="NCBI Taxonomy" id="909613"/>
    <lineage>
        <taxon>Bacteria</taxon>
        <taxon>Bacillati</taxon>
        <taxon>Actinomycetota</taxon>
        <taxon>Actinomycetes</taxon>
        <taxon>Pseudonocardiales</taxon>
        <taxon>Pseudonocardiaceae</taxon>
        <taxon>Actinokineospora</taxon>
    </lineage>
</organism>